<evidence type="ECO:0000313" key="2">
    <source>
        <dbReference type="Proteomes" id="UP001367676"/>
    </source>
</evidence>
<evidence type="ECO:0000313" key="1">
    <source>
        <dbReference type="EMBL" id="KAK7590423.1"/>
    </source>
</evidence>
<organism evidence="1 2">
    <name type="scientific">Parthenolecanium corni</name>
    <dbReference type="NCBI Taxonomy" id="536013"/>
    <lineage>
        <taxon>Eukaryota</taxon>
        <taxon>Metazoa</taxon>
        <taxon>Ecdysozoa</taxon>
        <taxon>Arthropoda</taxon>
        <taxon>Hexapoda</taxon>
        <taxon>Insecta</taxon>
        <taxon>Pterygota</taxon>
        <taxon>Neoptera</taxon>
        <taxon>Paraneoptera</taxon>
        <taxon>Hemiptera</taxon>
        <taxon>Sternorrhyncha</taxon>
        <taxon>Coccoidea</taxon>
        <taxon>Coccidae</taxon>
        <taxon>Parthenolecanium</taxon>
    </lineage>
</organism>
<dbReference type="InterPro" id="IPR013877">
    <property type="entry name" value="YAP-bd/ALF4/Glomulin"/>
</dbReference>
<accession>A0AAN9TK20</accession>
<comment type="caution">
    <text evidence="1">The sequence shown here is derived from an EMBL/GenBank/DDBJ whole genome shotgun (WGS) entry which is preliminary data.</text>
</comment>
<sequence length="574" mass="66825">MDVEQVYPTMMTTVAQYLIEANVSAIHNLRQDAVFLSILQTKGIVATEGVAKLLDKTDHYNSAAVVRCYEELFEIIVEFVPDKLYLFITLLEQLDEDTCCVEKFLVLLYPIQLSLLRAPPSCRVQWLEWVLTTVESYIGKMALPEDYEIESDEKKMLLSHPYVDIVLRSARRFCSFYDALVSSSLWSADNNSLAAFGFHILSGPLMHLYVEKFPEAMQIAKSIVSLIDRHSCNVYRLFDWLDESRMSNFLFKTTEIPENNDVYRPPKLNERVTVIQLALYYCVKTSNEETFAVFPRVYERLYVLHKVLFLSVRLLQYAHNAVVRQGLKLADRFLNAVEDNSIPHQHLEMKVHFDFVQSMSRLSTLTYIYENRQLAFTLLKVYLNKFTPLATYLLYSHVFEATENPDVDGEIVSYFRHKLFRCFSAGQLDEFHSGKRLVDLLRCFCRLEKGEKTDLIKHKSVILSTLHTFVLILGRDTKNETGVCDHFRYFEEHYFEVLKSAMELTRKEFHTEIEELLGTQSNPSCLEDKLNLVVEGEELPPPKTQEKVESLRRDLRVIDLIQDALDMVYTYARK</sequence>
<dbReference type="AlphaFoldDB" id="A0AAN9TK20"/>
<gene>
    <name evidence="1" type="ORF">V9T40_002036</name>
</gene>
<dbReference type="EMBL" id="JBBCAQ010000022">
    <property type="protein sequence ID" value="KAK7590423.1"/>
    <property type="molecule type" value="Genomic_DNA"/>
</dbReference>
<proteinExistence type="predicted"/>
<dbReference type="PANTHER" id="PTHR15430:SF1">
    <property type="entry name" value="GLOMULIN"/>
    <property type="match status" value="1"/>
</dbReference>
<name>A0AAN9TK20_9HEMI</name>
<reference evidence="1 2" key="1">
    <citation type="submission" date="2024-03" db="EMBL/GenBank/DDBJ databases">
        <title>Adaptation during the transition from Ophiocordyceps entomopathogen to insect associate is accompanied by gene loss and intensified selection.</title>
        <authorList>
            <person name="Ward C.M."/>
            <person name="Onetto C.A."/>
            <person name="Borneman A.R."/>
        </authorList>
    </citation>
    <scope>NUCLEOTIDE SEQUENCE [LARGE SCALE GENOMIC DNA]</scope>
    <source>
        <strain evidence="1">AWRI1</strain>
        <tissue evidence="1">Single Adult Female</tissue>
    </source>
</reference>
<dbReference type="Pfam" id="PF08568">
    <property type="entry name" value="Kinetochor_Ybp2"/>
    <property type="match status" value="1"/>
</dbReference>
<evidence type="ECO:0008006" key="3">
    <source>
        <dbReference type="Google" id="ProtNLM"/>
    </source>
</evidence>
<dbReference type="InterPro" id="IPR019516">
    <property type="entry name" value="Glomulin/ALF4"/>
</dbReference>
<dbReference type="GO" id="GO:0055105">
    <property type="term" value="F:ubiquitin-protein transferase inhibitor activity"/>
    <property type="evidence" value="ECO:0007669"/>
    <property type="project" value="TreeGrafter"/>
</dbReference>
<dbReference type="PANTHER" id="PTHR15430">
    <property type="entry name" value="GLOMULIN"/>
    <property type="match status" value="1"/>
</dbReference>
<keyword evidence="2" id="KW-1185">Reference proteome</keyword>
<protein>
    <recommendedName>
        <fullName evidence="3">Glomulin</fullName>
    </recommendedName>
</protein>
<dbReference type="GO" id="GO:0005737">
    <property type="term" value="C:cytoplasm"/>
    <property type="evidence" value="ECO:0007669"/>
    <property type="project" value="TreeGrafter"/>
</dbReference>
<dbReference type="Proteomes" id="UP001367676">
    <property type="component" value="Unassembled WGS sequence"/>
</dbReference>